<dbReference type="EMBL" id="JAODZM010000008">
    <property type="protein sequence ID" value="MDH0195373.1"/>
    <property type="molecule type" value="Genomic_DNA"/>
</dbReference>
<dbReference type="Gene3D" id="3.80.10.10">
    <property type="entry name" value="Ribonuclease Inhibitor"/>
    <property type="match status" value="1"/>
</dbReference>
<dbReference type="SUPFAM" id="SSF52058">
    <property type="entry name" value="L domain-like"/>
    <property type="match status" value="1"/>
</dbReference>
<gene>
    <name evidence="1" type="ORF">N7383_07005</name>
</gene>
<protein>
    <submittedName>
        <fullName evidence="1">Uncharacterized protein</fullName>
    </submittedName>
</protein>
<dbReference type="RefSeq" id="WP_227547941.1">
    <property type="nucleotide sequence ID" value="NZ_JAODZM010000008.1"/>
</dbReference>
<comment type="caution">
    <text evidence="1">The sequence shown here is derived from an EMBL/GenBank/DDBJ whole genome shotgun (WGS) entry which is preliminary data.</text>
</comment>
<dbReference type="InterPro" id="IPR032675">
    <property type="entry name" value="LRR_dom_sf"/>
</dbReference>
<dbReference type="AlphaFoldDB" id="A0AAW6S155"/>
<evidence type="ECO:0000313" key="2">
    <source>
        <dbReference type="Proteomes" id="UP001158360"/>
    </source>
</evidence>
<organism evidence="1 2">
    <name type="scientific">Enterobacter cloacae</name>
    <dbReference type="NCBI Taxonomy" id="550"/>
    <lineage>
        <taxon>Bacteria</taxon>
        <taxon>Pseudomonadati</taxon>
        <taxon>Pseudomonadota</taxon>
        <taxon>Gammaproteobacteria</taxon>
        <taxon>Enterobacterales</taxon>
        <taxon>Enterobacteriaceae</taxon>
        <taxon>Enterobacter</taxon>
        <taxon>Enterobacter cloacae complex</taxon>
    </lineage>
</organism>
<proteinExistence type="predicted"/>
<accession>A0AAW6S155</accession>
<name>A0AAW6S155_ENTCL</name>
<evidence type="ECO:0000313" key="1">
    <source>
        <dbReference type="EMBL" id="MDH0195373.1"/>
    </source>
</evidence>
<sequence>MTDFIDKLAANGVAFTLQDGRIIVEGDLRVGFTLEPEDPAIPCDYIPANLTVTNTLTILSGIHSIPAGLVARNLFISYSELESLPDNLTITGTLMANSSRLKYLPENLTVGRVLDIMCTDIAYLPDTLKVAGSMMLSNTRITTLPDNLHLEENLALEAMPLQALPKNLKVGHSLYLDAVALKRIPECISCPVIVNAKQKCHHRCETEMSCFGSENAFDRLAIYFRAFSFPNRNHENDNFLVYNLVYKAIA</sequence>
<dbReference type="Proteomes" id="UP001158360">
    <property type="component" value="Unassembled WGS sequence"/>
</dbReference>
<reference evidence="1" key="1">
    <citation type="submission" date="2022-09" db="EMBL/GenBank/DDBJ databases">
        <title>Intensive care unit water sources are persistently colonized with multi-drug resistant bacteria and are the site of extensive horizontal gene transfer of antibiotic resistance genes.</title>
        <authorList>
            <person name="Diorio-Toth L."/>
        </authorList>
    </citation>
    <scope>NUCLEOTIDE SEQUENCE</scope>
    <source>
        <strain evidence="1">GD04139</strain>
    </source>
</reference>